<keyword evidence="2" id="KW-1185">Reference proteome</keyword>
<accession>A0AAD5MNH0</accession>
<proteinExistence type="predicted"/>
<evidence type="ECO:0000313" key="1">
    <source>
        <dbReference type="EMBL" id="KAJ1361775.1"/>
    </source>
</evidence>
<evidence type="ECO:0000313" key="2">
    <source>
        <dbReference type="Proteomes" id="UP001196413"/>
    </source>
</evidence>
<dbReference type="Proteomes" id="UP001196413">
    <property type="component" value="Unassembled WGS sequence"/>
</dbReference>
<gene>
    <name evidence="1" type="ORF">KIN20_021110</name>
</gene>
<organism evidence="1 2">
    <name type="scientific">Parelaphostrongylus tenuis</name>
    <name type="common">Meningeal worm</name>
    <dbReference type="NCBI Taxonomy" id="148309"/>
    <lineage>
        <taxon>Eukaryota</taxon>
        <taxon>Metazoa</taxon>
        <taxon>Ecdysozoa</taxon>
        <taxon>Nematoda</taxon>
        <taxon>Chromadorea</taxon>
        <taxon>Rhabditida</taxon>
        <taxon>Rhabditina</taxon>
        <taxon>Rhabditomorpha</taxon>
        <taxon>Strongyloidea</taxon>
        <taxon>Metastrongylidae</taxon>
        <taxon>Parelaphostrongylus</taxon>
    </lineage>
</organism>
<sequence>MTNRSGIQGDDPWGLFKYVSKESDGFKRGYKFVEISEVIEHPVTGRALGIVVFEHPRDGNQLAQYIPLRELHDNAPMNNKSFTTLGTVRVLLSRKGRESIRDSLEVDIKEYLEVGIKENLEVGIKGNRGVGIKGNLENLI</sequence>
<protein>
    <submittedName>
        <fullName evidence="1">Uncharacterized protein</fullName>
    </submittedName>
</protein>
<name>A0AAD5MNH0_PARTN</name>
<reference evidence="1" key="1">
    <citation type="submission" date="2021-06" db="EMBL/GenBank/DDBJ databases">
        <title>Parelaphostrongylus tenuis whole genome reference sequence.</title>
        <authorList>
            <person name="Garwood T.J."/>
            <person name="Larsen P.A."/>
            <person name="Fountain-Jones N.M."/>
            <person name="Garbe J.R."/>
            <person name="Macchietto M.G."/>
            <person name="Kania S.A."/>
            <person name="Gerhold R.W."/>
            <person name="Richards J.E."/>
            <person name="Wolf T.M."/>
        </authorList>
    </citation>
    <scope>NUCLEOTIDE SEQUENCE</scope>
    <source>
        <strain evidence="1">MNPRO001-30</strain>
        <tissue evidence="1">Meninges</tissue>
    </source>
</reference>
<dbReference type="AlphaFoldDB" id="A0AAD5MNH0"/>
<dbReference type="EMBL" id="JAHQIW010004269">
    <property type="protein sequence ID" value="KAJ1361775.1"/>
    <property type="molecule type" value="Genomic_DNA"/>
</dbReference>
<comment type="caution">
    <text evidence="1">The sequence shown here is derived from an EMBL/GenBank/DDBJ whole genome shotgun (WGS) entry which is preliminary data.</text>
</comment>